<dbReference type="InterPro" id="IPR018392">
    <property type="entry name" value="LysM"/>
</dbReference>
<name>A0A921FVB7_SPOPS</name>
<evidence type="ECO:0000313" key="2">
    <source>
        <dbReference type="EMBL" id="HJF30378.1"/>
    </source>
</evidence>
<dbReference type="EMBL" id="DYWT01000017">
    <property type="protein sequence ID" value="HJF30378.1"/>
    <property type="molecule type" value="Genomic_DNA"/>
</dbReference>
<proteinExistence type="predicted"/>
<dbReference type="Gene3D" id="3.10.350.10">
    <property type="entry name" value="LysM domain"/>
    <property type="match status" value="1"/>
</dbReference>
<dbReference type="InterPro" id="IPR036779">
    <property type="entry name" value="LysM_dom_sf"/>
</dbReference>
<protein>
    <submittedName>
        <fullName evidence="2">LysM peptidoglycan-binding domain-containing protein</fullName>
    </submittedName>
</protein>
<reference evidence="2" key="2">
    <citation type="submission" date="2021-09" db="EMBL/GenBank/DDBJ databases">
        <authorList>
            <person name="Gilroy R."/>
        </authorList>
    </citation>
    <scope>NUCLEOTIDE SEQUENCE</scope>
    <source>
        <strain evidence="2">CHK171-7178</strain>
    </source>
</reference>
<organism evidence="2 3">
    <name type="scientific">Sporosarcina psychrophila</name>
    <name type="common">Bacillus psychrophilus</name>
    <dbReference type="NCBI Taxonomy" id="1476"/>
    <lineage>
        <taxon>Bacteria</taxon>
        <taxon>Bacillati</taxon>
        <taxon>Bacillota</taxon>
        <taxon>Bacilli</taxon>
        <taxon>Bacillales</taxon>
        <taxon>Caryophanaceae</taxon>
        <taxon>Sporosarcina</taxon>
    </lineage>
</organism>
<feature type="domain" description="LysM" evidence="1">
    <location>
        <begin position="36"/>
        <end position="85"/>
    </location>
</feature>
<dbReference type="Pfam" id="PF01476">
    <property type="entry name" value="LysM"/>
    <property type="match status" value="1"/>
</dbReference>
<reference evidence="2" key="1">
    <citation type="journal article" date="2021" name="PeerJ">
        <title>Extensive microbial diversity within the chicken gut microbiome revealed by metagenomics and culture.</title>
        <authorList>
            <person name="Gilroy R."/>
            <person name="Ravi A."/>
            <person name="Getino M."/>
            <person name="Pursley I."/>
            <person name="Horton D.L."/>
            <person name="Alikhan N.F."/>
            <person name="Baker D."/>
            <person name="Gharbi K."/>
            <person name="Hall N."/>
            <person name="Watson M."/>
            <person name="Adriaenssens E.M."/>
            <person name="Foster-Nyarko E."/>
            <person name="Jarju S."/>
            <person name="Secka A."/>
            <person name="Antonio M."/>
            <person name="Oren A."/>
            <person name="Chaudhuri R.R."/>
            <person name="La Ragione R."/>
            <person name="Hildebrand F."/>
            <person name="Pallen M.J."/>
        </authorList>
    </citation>
    <scope>NUCLEOTIDE SEQUENCE</scope>
    <source>
        <strain evidence="2">CHK171-7178</strain>
    </source>
</reference>
<dbReference type="SMART" id="SM00257">
    <property type="entry name" value="LysM"/>
    <property type="match status" value="1"/>
</dbReference>
<evidence type="ECO:0000259" key="1">
    <source>
        <dbReference type="SMART" id="SM00257"/>
    </source>
</evidence>
<accession>A0A921FVB7</accession>
<gene>
    <name evidence="2" type="ORF">K8V56_01200</name>
</gene>
<comment type="caution">
    <text evidence="2">The sequence shown here is derived from an EMBL/GenBank/DDBJ whole genome shotgun (WGS) entry which is preliminary data.</text>
</comment>
<dbReference type="AlphaFoldDB" id="A0A921FVB7"/>
<evidence type="ECO:0000313" key="3">
    <source>
        <dbReference type="Proteomes" id="UP000698173"/>
    </source>
</evidence>
<dbReference type="Proteomes" id="UP000698173">
    <property type="component" value="Unassembled WGS sequence"/>
</dbReference>
<sequence length="102" mass="11364">MTFIKKNNYVLLIIVLCIGFAIIGANKYGQEQAITTITITEGDTLWDLAYLHSENVPADKWIKEVMSLNDLSSATIKKGEDLLLPVVRTVEKNKTQLAGVNR</sequence>